<dbReference type="PROSITE" id="PS51689">
    <property type="entry name" value="SAM_RNA_A_N6_MT"/>
    <property type="match status" value="1"/>
</dbReference>
<dbReference type="NCBIfam" id="TIGR00755">
    <property type="entry name" value="ksgA"/>
    <property type="match status" value="1"/>
</dbReference>
<comment type="catalytic activity">
    <reaction evidence="7">
        <text>adenosine(1518)/adenosine(1519) in 16S rRNA + 4 S-adenosyl-L-methionine = N(6)-dimethyladenosine(1518)/N(6)-dimethyladenosine(1519) in 16S rRNA + 4 S-adenosyl-L-homocysteine + 4 H(+)</text>
        <dbReference type="Rhea" id="RHEA:19609"/>
        <dbReference type="Rhea" id="RHEA-COMP:10232"/>
        <dbReference type="Rhea" id="RHEA-COMP:10233"/>
        <dbReference type="ChEBI" id="CHEBI:15378"/>
        <dbReference type="ChEBI" id="CHEBI:57856"/>
        <dbReference type="ChEBI" id="CHEBI:59789"/>
        <dbReference type="ChEBI" id="CHEBI:74411"/>
        <dbReference type="ChEBI" id="CHEBI:74493"/>
        <dbReference type="EC" id="2.1.1.182"/>
    </reaction>
</comment>
<dbReference type="InterPro" id="IPR001737">
    <property type="entry name" value="KsgA/Erm"/>
</dbReference>
<accession>A0ABM7W8F7</accession>
<dbReference type="PROSITE" id="PS01131">
    <property type="entry name" value="RRNA_A_DIMETH"/>
    <property type="match status" value="1"/>
</dbReference>
<keyword evidence="11" id="KW-1185">Reference proteome</keyword>
<dbReference type="GO" id="GO:0032259">
    <property type="term" value="P:methylation"/>
    <property type="evidence" value="ECO:0007669"/>
    <property type="project" value="UniProtKB-KW"/>
</dbReference>
<evidence type="ECO:0000256" key="3">
    <source>
        <dbReference type="ARBA" id="ARBA00022603"/>
    </source>
</evidence>
<dbReference type="EC" id="2.1.1.182" evidence="7"/>
<evidence type="ECO:0000313" key="11">
    <source>
        <dbReference type="Proteomes" id="UP000830055"/>
    </source>
</evidence>
<dbReference type="Pfam" id="PF00398">
    <property type="entry name" value="RrnaAD"/>
    <property type="match status" value="1"/>
</dbReference>
<feature type="binding site" evidence="7 8">
    <location>
        <position position="27"/>
    </location>
    <ligand>
        <name>S-adenosyl-L-methionine</name>
        <dbReference type="ChEBI" id="CHEBI:59789"/>
    </ligand>
</feature>
<dbReference type="InterPro" id="IPR020598">
    <property type="entry name" value="rRNA_Ade_methylase_Trfase_N"/>
</dbReference>
<dbReference type="Gene3D" id="3.40.50.150">
    <property type="entry name" value="Vaccinia Virus protein VP39"/>
    <property type="match status" value="1"/>
</dbReference>
<feature type="binding site" evidence="7 8">
    <location>
        <position position="98"/>
    </location>
    <ligand>
        <name>S-adenosyl-L-methionine</name>
        <dbReference type="ChEBI" id="CHEBI:59789"/>
    </ligand>
</feature>
<evidence type="ECO:0000313" key="10">
    <source>
        <dbReference type="EMBL" id="BDD87175.1"/>
    </source>
</evidence>
<evidence type="ECO:0000256" key="8">
    <source>
        <dbReference type="PROSITE-ProRule" id="PRU01026"/>
    </source>
</evidence>
<dbReference type="SMART" id="SM00650">
    <property type="entry name" value="rADc"/>
    <property type="match status" value="1"/>
</dbReference>
<feature type="binding site" evidence="7 8">
    <location>
        <position position="25"/>
    </location>
    <ligand>
        <name>S-adenosyl-L-methionine</name>
        <dbReference type="ChEBI" id="CHEBI:59789"/>
    </ligand>
</feature>
<keyword evidence="4 7" id="KW-0808">Transferase</keyword>
<dbReference type="GO" id="GO:0008168">
    <property type="term" value="F:methyltransferase activity"/>
    <property type="evidence" value="ECO:0007669"/>
    <property type="project" value="UniProtKB-KW"/>
</dbReference>
<keyword evidence="5 7" id="KW-0949">S-adenosyl-L-methionine</keyword>
<dbReference type="Proteomes" id="UP000830055">
    <property type="component" value="Chromosome"/>
</dbReference>
<evidence type="ECO:0000256" key="2">
    <source>
        <dbReference type="ARBA" id="ARBA00022552"/>
    </source>
</evidence>
<keyword evidence="6 7" id="KW-0694">RNA-binding</keyword>
<dbReference type="PANTHER" id="PTHR11727">
    <property type="entry name" value="DIMETHYLADENOSINE TRANSFERASE"/>
    <property type="match status" value="1"/>
</dbReference>
<dbReference type="HAMAP" id="MF_00607">
    <property type="entry name" value="16SrRNA_methyltr_A"/>
    <property type="match status" value="1"/>
</dbReference>
<dbReference type="CDD" id="cd02440">
    <property type="entry name" value="AdoMet_MTases"/>
    <property type="match status" value="1"/>
</dbReference>
<feature type="binding site" evidence="7 8">
    <location>
        <position position="52"/>
    </location>
    <ligand>
        <name>S-adenosyl-L-methionine</name>
        <dbReference type="ChEBI" id="CHEBI:59789"/>
    </ligand>
</feature>
<dbReference type="InterPro" id="IPR023165">
    <property type="entry name" value="rRNA_Ade_diMease-like_C"/>
</dbReference>
<evidence type="ECO:0000259" key="9">
    <source>
        <dbReference type="SMART" id="SM00650"/>
    </source>
</evidence>
<comment type="function">
    <text evidence="7">Specifically dimethylates two adjacent adenosines (A1518 and A1519) in the loop of a conserved hairpin near the 3'-end of 16S rRNA in the 30S particle. May play a critical role in biogenesis of 30S subunits.</text>
</comment>
<comment type="similarity">
    <text evidence="7">Belongs to the class I-like SAM-binding methyltransferase superfamily. rRNA adenine N(6)-methyltransferase family. RsmA subfamily.</text>
</comment>
<feature type="domain" description="Ribosomal RNA adenine methylase transferase N-terminal" evidence="9">
    <location>
        <begin position="32"/>
        <end position="205"/>
    </location>
</feature>
<evidence type="ECO:0000256" key="4">
    <source>
        <dbReference type="ARBA" id="ARBA00022679"/>
    </source>
</evidence>
<reference evidence="10 11" key="1">
    <citation type="submission" date="2022-01" db="EMBL/GenBank/DDBJ databases">
        <title>Desulfofustis limnae sp. nov., a novel mesophilic sulfate-reducing bacterium isolated from marsh soil.</title>
        <authorList>
            <person name="Watanabe M."/>
            <person name="Takahashi A."/>
            <person name="Kojima H."/>
            <person name="Fukui M."/>
        </authorList>
    </citation>
    <scope>NUCLEOTIDE SEQUENCE [LARGE SCALE GENOMIC DNA]</scope>
    <source>
        <strain evidence="10 11">PPLL</strain>
    </source>
</reference>
<proteinExistence type="inferred from homology"/>
<dbReference type="SUPFAM" id="SSF53335">
    <property type="entry name" value="S-adenosyl-L-methionine-dependent methyltransferases"/>
    <property type="match status" value="1"/>
</dbReference>
<dbReference type="EMBL" id="AP025516">
    <property type="protein sequence ID" value="BDD87175.1"/>
    <property type="molecule type" value="Genomic_DNA"/>
</dbReference>
<dbReference type="Gene3D" id="1.10.8.100">
    <property type="entry name" value="Ribosomal RNA adenine dimethylase-like, domain 2"/>
    <property type="match status" value="1"/>
</dbReference>
<dbReference type="PANTHER" id="PTHR11727:SF7">
    <property type="entry name" value="DIMETHYLADENOSINE TRANSFERASE-RELATED"/>
    <property type="match status" value="1"/>
</dbReference>
<protein>
    <recommendedName>
        <fullName evidence="7">Ribosomal RNA small subunit methyltransferase A</fullName>
        <ecNumber evidence="7">2.1.1.182</ecNumber>
    </recommendedName>
    <alternativeName>
        <fullName evidence="7">16S rRNA (adenine(1518)-N(6)/adenine(1519)-N(6))-dimethyltransferase</fullName>
    </alternativeName>
    <alternativeName>
        <fullName evidence="7">16S rRNA dimethyladenosine transferase</fullName>
    </alternativeName>
    <alternativeName>
        <fullName evidence="7">16S rRNA dimethylase</fullName>
    </alternativeName>
    <alternativeName>
        <fullName evidence="7">S-adenosylmethionine-6-N', N'-adenosyl(rRNA) dimethyltransferase</fullName>
    </alternativeName>
</protein>
<keyword evidence="3 7" id="KW-0489">Methyltransferase</keyword>
<dbReference type="RefSeq" id="WP_284154213.1">
    <property type="nucleotide sequence ID" value="NZ_AP025516.1"/>
</dbReference>
<gene>
    <name evidence="7 10" type="primary">rsmA</name>
    <name evidence="7" type="synonym">ksgA</name>
    <name evidence="10" type="ORF">DPPLL_15400</name>
</gene>
<dbReference type="InterPro" id="IPR011530">
    <property type="entry name" value="rRNA_adenine_dimethylase"/>
</dbReference>
<evidence type="ECO:0000256" key="6">
    <source>
        <dbReference type="ARBA" id="ARBA00022884"/>
    </source>
</evidence>
<dbReference type="InterPro" id="IPR029063">
    <property type="entry name" value="SAM-dependent_MTases_sf"/>
</dbReference>
<evidence type="ECO:0000256" key="1">
    <source>
        <dbReference type="ARBA" id="ARBA00022490"/>
    </source>
</evidence>
<feature type="binding site" evidence="7 8">
    <location>
        <position position="120"/>
    </location>
    <ligand>
        <name>S-adenosyl-L-methionine</name>
        <dbReference type="ChEBI" id="CHEBI:59789"/>
    </ligand>
</feature>
<name>A0ABM7W8F7_9BACT</name>
<keyword evidence="1 7" id="KW-0963">Cytoplasm</keyword>
<keyword evidence="2 7" id="KW-0698">rRNA processing</keyword>
<organism evidence="10 11">
    <name type="scientific">Desulfofustis limnaeus</name>
    <dbReference type="NCBI Taxonomy" id="2740163"/>
    <lineage>
        <taxon>Bacteria</taxon>
        <taxon>Pseudomonadati</taxon>
        <taxon>Thermodesulfobacteriota</taxon>
        <taxon>Desulfobulbia</taxon>
        <taxon>Desulfobulbales</taxon>
        <taxon>Desulfocapsaceae</taxon>
        <taxon>Desulfofustis</taxon>
    </lineage>
</organism>
<evidence type="ECO:0000256" key="7">
    <source>
        <dbReference type="HAMAP-Rule" id="MF_00607"/>
    </source>
</evidence>
<evidence type="ECO:0000256" key="5">
    <source>
        <dbReference type="ARBA" id="ARBA00022691"/>
    </source>
</evidence>
<comment type="subcellular location">
    <subcellularLocation>
        <location evidence="7">Cytoplasm</location>
    </subcellularLocation>
</comment>
<sequence length="293" mass="32403">MNRPKSVKSTLLEHHLAPSKRLGQNFLIHRATAESIVSAAGFSPADLVVEVGVGLGALTIPLAAMVNQVIGIELDQGLIRYHEQERILPTNVSLVHGDVLRIDLTHLADQAGQRLKIIANLPYSISNPFIFRIIEYRQVIDQVVVMLQKEVADRLSAAPNTKSYGIPTVLLGSCARIERLLILSPDHFHPRPKIDSQVIRITFLHDDPQPVPFDRLQQLVRAAFASRRKTLVNNLLASTLGLGEKKNSRASLPEQRRQHILHALATLGLSPSIRGETLTVEQFQALTAALWPS</sequence>
<dbReference type="InterPro" id="IPR020596">
    <property type="entry name" value="rRNA_Ade_Mease_Trfase_CS"/>
</dbReference>
<feature type="binding site" evidence="7 8">
    <location>
        <position position="73"/>
    </location>
    <ligand>
        <name>S-adenosyl-L-methionine</name>
        <dbReference type="ChEBI" id="CHEBI:59789"/>
    </ligand>
</feature>